<accession>A0A1H0ZLF9</accession>
<evidence type="ECO:0000256" key="2">
    <source>
        <dbReference type="SAM" id="Phobius"/>
    </source>
</evidence>
<dbReference type="RefSeq" id="WP_010157418.1">
    <property type="nucleotide sequence ID" value="NZ_FNKB01000001.1"/>
</dbReference>
<gene>
    <name evidence="3" type="ORF">SAMN04488565_1863</name>
</gene>
<feature type="transmembrane region" description="Helical" evidence="2">
    <location>
        <begin position="123"/>
        <end position="156"/>
    </location>
</feature>
<feature type="compositionally biased region" description="Low complexity" evidence="1">
    <location>
        <begin position="83"/>
        <end position="95"/>
    </location>
</feature>
<keyword evidence="2" id="KW-0812">Transmembrane</keyword>
<name>A0A1H0ZLF9_9MICO</name>
<dbReference type="STRING" id="1079994.SAMN04488565_1863"/>
<dbReference type="Proteomes" id="UP000182690">
    <property type="component" value="Unassembled WGS sequence"/>
</dbReference>
<evidence type="ECO:0000313" key="4">
    <source>
        <dbReference type="Proteomes" id="UP000182690"/>
    </source>
</evidence>
<organism evidence="3 4">
    <name type="scientific">Leucobacter chromiiresistens</name>
    <dbReference type="NCBI Taxonomy" id="1079994"/>
    <lineage>
        <taxon>Bacteria</taxon>
        <taxon>Bacillati</taxon>
        <taxon>Actinomycetota</taxon>
        <taxon>Actinomycetes</taxon>
        <taxon>Micrococcales</taxon>
        <taxon>Microbacteriaceae</taxon>
        <taxon>Leucobacter</taxon>
    </lineage>
</organism>
<dbReference type="OrthoDB" id="4374883at2"/>
<keyword evidence="2" id="KW-1133">Transmembrane helix</keyword>
<evidence type="ECO:0008006" key="5">
    <source>
        <dbReference type="Google" id="ProtNLM"/>
    </source>
</evidence>
<evidence type="ECO:0000313" key="3">
    <source>
        <dbReference type="EMBL" id="SDQ28159.1"/>
    </source>
</evidence>
<feature type="compositionally biased region" description="Pro residues" evidence="1">
    <location>
        <begin position="42"/>
        <end position="82"/>
    </location>
</feature>
<feature type="transmembrane region" description="Helical" evidence="2">
    <location>
        <begin position="168"/>
        <end position="192"/>
    </location>
</feature>
<protein>
    <recommendedName>
        <fullName evidence="5">DUF4190 domain-containing protein</fullName>
    </recommendedName>
</protein>
<reference evidence="3 4" key="1">
    <citation type="submission" date="2016-10" db="EMBL/GenBank/DDBJ databases">
        <authorList>
            <person name="de Groot N.N."/>
        </authorList>
    </citation>
    <scope>NUCLEOTIDE SEQUENCE [LARGE SCALE GENOMIC DNA]</scope>
    <source>
        <strain evidence="3 4">DSM 22788</strain>
    </source>
</reference>
<feature type="region of interest" description="Disordered" evidence="1">
    <location>
        <begin position="1"/>
        <end position="114"/>
    </location>
</feature>
<sequence>MSDPNLPNGEQPPQQRTPLQPPSVSEPELTSQLPSDFQPGAAVPPPATTPLPPTASTPPGSPVPPSGSVPPGSPMPPAPPASPAGQVPPGYGAVPPQGPQGPQGPQQGYAPGGYPPAQPKGLAIAALIVGIASLVFFWFWILGLLGGIAAVILGILALRKRQSKGMSLTGVITGGVAVLASIGVLIFSLFVLGSVMNAAGGAMSEFDQLTEELETATPSPAPSDSPSELSSEGASDGASAGASEGASDASGDDTAGTGERSAEFCAALTSFSSSGTSTELTEEVLASLKSLADIESPNQTVYQRFYEYAQDPLSVDDSSTLLSDYFDAVSDDAMACV</sequence>
<dbReference type="EMBL" id="FNKB01000001">
    <property type="protein sequence ID" value="SDQ28159.1"/>
    <property type="molecule type" value="Genomic_DNA"/>
</dbReference>
<dbReference type="AlphaFoldDB" id="A0A1H0ZLF9"/>
<feature type="region of interest" description="Disordered" evidence="1">
    <location>
        <begin position="210"/>
        <end position="258"/>
    </location>
</feature>
<evidence type="ECO:0000256" key="1">
    <source>
        <dbReference type="SAM" id="MobiDB-lite"/>
    </source>
</evidence>
<feature type="compositionally biased region" description="Low complexity" evidence="1">
    <location>
        <begin position="222"/>
        <end position="258"/>
    </location>
</feature>
<dbReference type="eggNOG" id="COG2314">
    <property type="taxonomic scope" value="Bacteria"/>
</dbReference>
<proteinExistence type="predicted"/>
<keyword evidence="2" id="KW-0472">Membrane</keyword>